<evidence type="ECO:0000256" key="3">
    <source>
        <dbReference type="ARBA" id="ARBA00022452"/>
    </source>
</evidence>
<dbReference type="RefSeq" id="WP_081965569.1">
    <property type="nucleotide sequence ID" value="NZ_JASBZX010000024.1"/>
</dbReference>
<dbReference type="GO" id="GO:0044718">
    <property type="term" value="P:siderophore transmembrane transport"/>
    <property type="evidence" value="ECO:0007669"/>
    <property type="project" value="TreeGrafter"/>
</dbReference>
<evidence type="ECO:0000256" key="4">
    <source>
        <dbReference type="ARBA" id="ARBA00022692"/>
    </source>
</evidence>
<evidence type="ECO:0000256" key="7">
    <source>
        <dbReference type="SAM" id="SignalP"/>
    </source>
</evidence>
<dbReference type="InterPro" id="IPR036942">
    <property type="entry name" value="Beta-barrel_TonB_sf"/>
</dbReference>
<gene>
    <name evidence="9" type="primary">oar</name>
    <name evidence="9" type="ORF">NCTC11632_00581</name>
</gene>
<evidence type="ECO:0000256" key="5">
    <source>
        <dbReference type="ARBA" id="ARBA00023136"/>
    </source>
</evidence>
<organism evidence="9 10">
    <name type="scientific">Porphyromonas macacae</name>
    <dbReference type="NCBI Taxonomy" id="28115"/>
    <lineage>
        <taxon>Bacteria</taxon>
        <taxon>Pseudomonadati</taxon>
        <taxon>Bacteroidota</taxon>
        <taxon>Bacteroidia</taxon>
        <taxon>Bacteroidales</taxon>
        <taxon>Porphyromonadaceae</taxon>
        <taxon>Porphyromonas</taxon>
    </lineage>
</organism>
<evidence type="ECO:0000256" key="6">
    <source>
        <dbReference type="ARBA" id="ARBA00023237"/>
    </source>
</evidence>
<dbReference type="PANTHER" id="PTHR30069:SF46">
    <property type="entry name" value="OAR PROTEIN"/>
    <property type="match status" value="1"/>
</dbReference>
<dbReference type="SUPFAM" id="SSF49464">
    <property type="entry name" value="Carboxypeptidase regulatory domain-like"/>
    <property type="match status" value="1"/>
</dbReference>
<proteinExistence type="predicted"/>
<dbReference type="GO" id="GO:0015344">
    <property type="term" value="F:siderophore uptake transmembrane transporter activity"/>
    <property type="evidence" value="ECO:0007669"/>
    <property type="project" value="TreeGrafter"/>
</dbReference>
<feature type="signal peptide" evidence="7">
    <location>
        <begin position="1"/>
        <end position="24"/>
    </location>
</feature>
<dbReference type="SUPFAM" id="SSF56935">
    <property type="entry name" value="Porins"/>
    <property type="match status" value="1"/>
</dbReference>
<keyword evidence="2" id="KW-0813">Transport</keyword>
<feature type="domain" description="TonB-dependent transporter Oar-like beta-barrel" evidence="8">
    <location>
        <begin position="244"/>
        <end position="317"/>
    </location>
</feature>
<name>A0A379E848_9PORP</name>
<dbReference type="Proteomes" id="UP000254156">
    <property type="component" value="Unassembled WGS sequence"/>
</dbReference>
<sequence length="1062" mass="118804">MKKNLLYFFMMLVMLCGFNGHLSAQVTTSAMSGRITDNNHEALIGASVKAKHMPSGTVYGAITNVNGNYSLLGMRPGGPYELTISYIGYETKELKNITLNLGETSEFDFVLGESSTMLEAVVVTAQQGSRFNAQKTGAASNFNAKVIQSTPSISRSIFDVARLTPQAVSAGSGTSFAGSNNRYNSFQIDGTVNNDVFGLSGSGTNGGQTGANPISLDAIQEVQVVIAPFDVRQSGFTGGGVNAITKSGTNKFSGSVYGYYNDENFAGTTPGKDIENRKKLSDQYSKTYGVTFGGPIVKNKLFFFGNFESVKESYPTSFNVGEGSLITKEEADAVEAKIKSLFNGYNGGGYGMINIPTESKKVLARIDWNVSDAHNMTLRYSYLDANKLNFGKYRNTLRFNDNGFTMVNKTHSIVGELNSRFSDKVQNELRLSYTRVRDHRDFSGPRVPYTKIELTKTGDDTRSIEFGTERYSTANALDQDIYSLTDNLTFIAGNHTIVLGTHNEFFHMRNLFIRENFGSYVYKSLDDFLSIGTQKEAMPKDYNYSFSREDVTGSKRWAPSFSAAQFGLYLQDEWRANDLLRLTYGLRVDMPVFFDKPTANPDFNKSAIAKEYDVATDVLPKSKPLFSPRIGFRYKLDEDSKSLLRGGLGIFTGRIPFVWISNSFSNSGVEYSRTRINRNFPNDFRYSPDPDKQYVPKGVIPTEIDVVDKNFKYPQVLRGNLAFDAVLPGGVKATIEGLYSKTMNNVAYKDLARRATGQYLDIPGIADHRPLYDLRPDAKQYNAGLIYLTNTSKGYTFNFTSKLEKDFDFGLNAMVAYTYGQSKGINDGTSSQASSNWKYNEVYGGDISPELSFSDFDITHRIVASLTYRVEYLKHFATTISLLYNGQSGDRYSLVYNGDINGDGQYGNDLIWIPTKAELAKMQFNKFFDKRKGKEVTAEEQRRNLENFIEGDKYLSKNRGSFAERNALQAKFHHHFDLHIAQDFFINVGGQRHTFQINADILNIGNLFNRGWGLYDATSYNYNNLAYKGKGKFEFANPDNGLYGIADYSSRWRAQIGLKYMF</sequence>
<dbReference type="AlphaFoldDB" id="A0A379E848"/>
<evidence type="ECO:0000256" key="2">
    <source>
        <dbReference type="ARBA" id="ARBA00022448"/>
    </source>
</evidence>
<dbReference type="EMBL" id="UGTF01000002">
    <property type="protein sequence ID" value="SUB88511.1"/>
    <property type="molecule type" value="Genomic_DNA"/>
</dbReference>
<dbReference type="Pfam" id="PF13620">
    <property type="entry name" value="CarboxypepD_reg"/>
    <property type="match status" value="1"/>
</dbReference>
<evidence type="ECO:0000313" key="9">
    <source>
        <dbReference type="EMBL" id="SUB88511.1"/>
    </source>
</evidence>
<dbReference type="OrthoDB" id="9768147at2"/>
<keyword evidence="3" id="KW-1134">Transmembrane beta strand</keyword>
<keyword evidence="7" id="KW-0732">Signal</keyword>
<feature type="domain" description="TonB-dependent transporter Oar-like beta-barrel" evidence="8">
    <location>
        <begin position="356"/>
        <end position="1008"/>
    </location>
</feature>
<keyword evidence="5" id="KW-0472">Membrane</keyword>
<dbReference type="InterPro" id="IPR037066">
    <property type="entry name" value="Plug_dom_sf"/>
</dbReference>
<accession>A0A379E848</accession>
<dbReference type="PANTHER" id="PTHR30069">
    <property type="entry name" value="TONB-DEPENDENT OUTER MEMBRANE RECEPTOR"/>
    <property type="match status" value="1"/>
</dbReference>
<comment type="subcellular location">
    <subcellularLocation>
        <location evidence="1">Cell outer membrane</location>
        <topology evidence="1">Multi-pass membrane protein</topology>
    </subcellularLocation>
</comment>
<feature type="chain" id="PRO_5016656854" description="TonB-dependent transporter Oar-like beta-barrel domain-containing protein" evidence="7">
    <location>
        <begin position="25"/>
        <end position="1062"/>
    </location>
</feature>
<evidence type="ECO:0000259" key="8">
    <source>
        <dbReference type="Pfam" id="PF25183"/>
    </source>
</evidence>
<dbReference type="InterPro" id="IPR057601">
    <property type="entry name" value="Oar-like_b-barrel"/>
</dbReference>
<dbReference type="InterPro" id="IPR039426">
    <property type="entry name" value="TonB-dep_rcpt-like"/>
</dbReference>
<dbReference type="Gene3D" id="2.170.130.10">
    <property type="entry name" value="TonB-dependent receptor, plug domain"/>
    <property type="match status" value="1"/>
</dbReference>
<dbReference type="Pfam" id="PF25183">
    <property type="entry name" value="OMP_b-brl_4"/>
    <property type="match status" value="2"/>
</dbReference>
<reference evidence="9 10" key="1">
    <citation type="submission" date="2018-06" db="EMBL/GenBank/DDBJ databases">
        <authorList>
            <consortium name="Pathogen Informatics"/>
            <person name="Doyle S."/>
        </authorList>
    </citation>
    <scope>NUCLEOTIDE SEQUENCE [LARGE SCALE GENOMIC DNA]</scope>
    <source>
        <strain evidence="9 10">NCTC11632</strain>
    </source>
</reference>
<keyword evidence="6" id="KW-0998">Cell outer membrane</keyword>
<dbReference type="Gene3D" id="2.40.170.20">
    <property type="entry name" value="TonB-dependent receptor, beta-barrel domain"/>
    <property type="match status" value="1"/>
</dbReference>
<evidence type="ECO:0000313" key="10">
    <source>
        <dbReference type="Proteomes" id="UP000254156"/>
    </source>
</evidence>
<keyword evidence="4" id="KW-0812">Transmembrane</keyword>
<dbReference type="Gene3D" id="2.60.40.1120">
    <property type="entry name" value="Carboxypeptidase-like, regulatory domain"/>
    <property type="match status" value="1"/>
</dbReference>
<dbReference type="GO" id="GO:0009279">
    <property type="term" value="C:cell outer membrane"/>
    <property type="evidence" value="ECO:0007669"/>
    <property type="project" value="UniProtKB-SubCell"/>
</dbReference>
<evidence type="ECO:0000256" key="1">
    <source>
        <dbReference type="ARBA" id="ARBA00004571"/>
    </source>
</evidence>
<protein>
    <recommendedName>
        <fullName evidence="8">TonB-dependent transporter Oar-like beta-barrel domain-containing protein</fullName>
    </recommendedName>
</protein>
<dbReference type="InterPro" id="IPR008969">
    <property type="entry name" value="CarboxyPept-like_regulatory"/>
</dbReference>